<dbReference type="Proteomes" id="UP000233786">
    <property type="component" value="Unassembled WGS sequence"/>
</dbReference>
<dbReference type="SUPFAM" id="SSF55811">
    <property type="entry name" value="Nudix"/>
    <property type="match status" value="1"/>
</dbReference>
<dbReference type="EMBL" id="PJNB01000001">
    <property type="protein sequence ID" value="PKW14469.1"/>
    <property type="molecule type" value="Genomic_DNA"/>
</dbReference>
<gene>
    <name evidence="6" type="ORF">A8926_2087</name>
</gene>
<dbReference type="Pfam" id="PF00293">
    <property type="entry name" value="NUDIX"/>
    <property type="match status" value="1"/>
</dbReference>
<evidence type="ECO:0000256" key="2">
    <source>
        <dbReference type="ARBA" id="ARBA00005582"/>
    </source>
</evidence>
<sequence>MGVCRRRRGSVRKHEVVHDANPTAPEQLIRAVGLVRFEDRRLLLVRADYQAAFYLPGGKIDPGETEVQALHREVREELGVGLRGADFFGRYVTDAVGQGDGVQVELSCYTGELDGIPEPAAEIAELAWCTREEYAAHEVTAPAIVALFADLDGGFNGEQRAGSH</sequence>
<keyword evidence="7" id="KW-1185">Reference proteome</keyword>
<accession>A0A2N3XUY6</accession>
<evidence type="ECO:0000313" key="6">
    <source>
        <dbReference type="EMBL" id="PKW14469.1"/>
    </source>
</evidence>
<dbReference type="InterPro" id="IPR000086">
    <property type="entry name" value="NUDIX_hydrolase_dom"/>
</dbReference>
<evidence type="ECO:0000256" key="3">
    <source>
        <dbReference type="ARBA" id="ARBA00022801"/>
    </source>
</evidence>
<dbReference type="OrthoDB" id="9801098at2"/>
<organism evidence="6 7">
    <name type="scientific">Saccharopolyspora spinosa</name>
    <dbReference type="NCBI Taxonomy" id="60894"/>
    <lineage>
        <taxon>Bacteria</taxon>
        <taxon>Bacillati</taxon>
        <taxon>Actinomycetota</taxon>
        <taxon>Actinomycetes</taxon>
        <taxon>Pseudonocardiales</taxon>
        <taxon>Pseudonocardiaceae</taxon>
        <taxon>Saccharopolyspora</taxon>
    </lineage>
</organism>
<dbReference type="PROSITE" id="PS00893">
    <property type="entry name" value="NUDIX_BOX"/>
    <property type="match status" value="1"/>
</dbReference>
<dbReference type="Gene3D" id="3.90.79.10">
    <property type="entry name" value="Nucleoside Triphosphate Pyrophosphohydrolase"/>
    <property type="match status" value="1"/>
</dbReference>
<dbReference type="STRING" id="994479.GCA_000194155_01994"/>
<name>A0A2N3XUY6_SACSN</name>
<evidence type="ECO:0000313" key="7">
    <source>
        <dbReference type="Proteomes" id="UP000233786"/>
    </source>
</evidence>
<proteinExistence type="inferred from homology"/>
<dbReference type="InterPro" id="IPR020476">
    <property type="entry name" value="Nudix_hydrolase"/>
</dbReference>
<dbReference type="PRINTS" id="PR00502">
    <property type="entry name" value="NUDIXFAMILY"/>
</dbReference>
<protein>
    <submittedName>
        <fullName evidence="6">ADP-ribose pyrophosphatase YjhB (NUDIX family)</fullName>
    </submittedName>
</protein>
<evidence type="ECO:0000259" key="5">
    <source>
        <dbReference type="PROSITE" id="PS51462"/>
    </source>
</evidence>
<dbReference type="AlphaFoldDB" id="A0A2N3XUY6"/>
<comment type="cofactor">
    <cofactor evidence="1">
        <name>Mg(2+)</name>
        <dbReference type="ChEBI" id="CHEBI:18420"/>
    </cofactor>
</comment>
<dbReference type="InterPro" id="IPR015797">
    <property type="entry name" value="NUDIX_hydrolase-like_dom_sf"/>
</dbReference>
<feature type="domain" description="Nudix hydrolase" evidence="5">
    <location>
        <begin position="27"/>
        <end position="151"/>
    </location>
</feature>
<dbReference type="CDD" id="cd04690">
    <property type="entry name" value="NUDIX_Hydrolase"/>
    <property type="match status" value="1"/>
</dbReference>
<evidence type="ECO:0000256" key="4">
    <source>
        <dbReference type="RuleBase" id="RU003476"/>
    </source>
</evidence>
<comment type="caution">
    <text evidence="6">The sequence shown here is derived from an EMBL/GenBank/DDBJ whole genome shotgun (WGS) entry which is preliminary data.</text>
</comment>
<dbReference type="PROSITE" id="PS51462">
    <property type="entry name" value="NUDIX"/>
    <property type="match status" value="1"/>
</dbReference>
<dbReference type="GO" id="GO:0016787">
    <property type="term" value="F:hydrolase activity"/>
    <property type="evidence" value="ECO:0007669"/>
    <property type="project" value="UniProtKB-KW"/>
</dbReference>
<dbReference type="PANTHER" id="PTHR43046">
    <property type="entry name" value="GDP-MANNOSE MANNOSYL HYDROLASE"/>
    <property type="match status" value="1"/>
</dbReference>
<reference evidence="6" key="1">
    <citation type="submission" date="2017-12" db="EMBL/GenBank/DDBJ databases">
        <title>Sequencing the genomes of 1000 Actinobacteria strains.</title>
        <authorList>
            <person name="Klenk H.-P."/>
        </authorList>
    </citation>
    <scope>NUCLEOTIDE SEQUENCE [LARGE SCALE GENOMIC DNA]</scope>
    <source>
        <strain evidence="6">DSM 44228</strain>
    </source>
</reference>
<dbReference type="InterPro" id="IPR020084">
    <property type="entry name" value="NUDIX_hydrolase_CS"/>
</dbReference>
<keyword evidence="3 4" id="KW-0378">Hydrolase</keyword>
<comment type="similarity">
    <text evidence="2 4">Belongs to the Nudix hydrolase family.</text>
</comment>
<dbReference type="PANTHER" id="PTHR43046:SF14">
    <property type="entry name" value="MUTT_NUDIX FAMILY PROTEIN"/>
    <property type="match status" value="1"/>
</dbReference>
<evidence type="ECO:0000256" key="1">
    <source>
        <dbReference type="ARBA" id="ARBA00001946"/>
    </source>
</evidence>